<comment type="caution">
    <text evidence="1">The sequence shown here is derived from an EMBL/GenBank/DDBJ whole genome shotgun (WGS) entry which is preliminary data.</text>
</comment>
<dbReference type="EMBL" id="JANEYF010000458">
    <property type="protein sequence ID" value="KAJ8969794.1"/>
    <property type="molecule type" value="Genomic_DNA"/>
</dbReference>
<dbReference type="PANTHER" id="PTHR10773">
    <property type="entry name" value="DNA-DIRECTED RNA POLYMERASES I, II, AND III SUBUNIT RPABC2"/>
    <property type="match status" value="1"/>
</dbReference>
<evidence type="ECO:0000313" key="2">
    <source>
        <dbReference type="Proteomes" id="UP001162156"/>
    </source>
</evidence>
<dbReference type="Proteomes" id="UP001162156">
    <property type="component" value="Unassembled WGS sequence"/>
</dbReference>
<dbReference type="PANTHER" id="PTHR10773:SF19">
    <property type="match status" value="1"/>
</dbReference>
<evidence type="ECO:0000313" key="1">
    <source>
        <dbReference type="EMBL" id="KAJ8969794.1"/>
    </source>
</evidence>
<organism evidence="1 2">
    <name type="scientific">Rhamnusium bicolor</name>
    <dbReference type="NCBI Taxonomy" id="1586634"/>
    <lineage>
        <taxon>Eukaryota</taxon>
        <taxon>Metazoa</taxon>
        <taxon>Ecdysozoa</taxon>
        <taxon>Arthropoda</taxon>
        <taxon>Hexapoda</taxon>
        <taxon>Insecta</taxon>
        <taxon>Pterygota</taxon>
        <taxon>Neoptera</taxon>
        <taxon>Endopterygota</taxon>
        <taxon>Coleoptera</taxon>
        <taxon>Polyphaga</taxon>
        <taxon>Cucujiformia</taxon>
        <taxon>Chrysomeloidea</taxon>
        <taxon>Cerambycidae</taxon>
        <taxon>Lepturinae</taxon>
        <taxon>Rhagiini</taxon>
        <taxon>Rhamnusium</taxon>
    </lineage>
</organism>
<accession>A0AAV8ZV05</accession>
<proteinExistence type="predicted"/>
<reference evidence="1" key="1">
    <citation type="journal article" date="2023" name="Insect Mol. Biol.">
        <title>Genome sequencing provides insights into the evolution of gene families encoding plant cell wall-degrading enzymes in longhorned beetles.</title>
        <authorList>
            <person name="Shin N.R."/>
            <person name="Okamura Y."/>
            <person name="Kirsch R."/>
            <person name="Pauchet Y."/>
        </authorList>
    </citation>
    <scope>NUCLEOTIDE SEQUENCE</scope>
    <source>
        <strain evidence="1">RBIC_L_NR</strain>
    </source>
</reference>
<dbReference type="AlphaFoldDB" id="A0AAV8ZV05"/>
<sequence>MACQETPPTACREKSSKCLAVYIASIENGRPRRAEYKCWLKRKNQGVNAVMDHRSKGTTTKKYFSEVHEEIKGYIDSFPREENHYSHNKSAKLFLSPDLNLNRMYRAYIEKCPRSSVTYKFYAEIFHTDFCNLRFGTSNDPEKRNLMNALQLHHRKAEKARVTMNKDMADSLISDTNVISIDFTQVLFLISLTHSAMFYSRQLSCYNLGIDLLDLERAFMCLWDESLTDRGGNEIASGLLKTIR</sequence>
<name>A0AAV8ZV05_9CUCU</name>
<keyword evidence="2" id="KW-1185">Reference proteome</keyword>
<protein>
    <submittedName>
        <fullName evidence="1">Uncharacterized protein</fullName>
    </submittedName>
</protein>
<gene>
    <name evidence="1" type="ORF">NQ314_001577</name>
</gene>